<sequence>MHLFFPTIQLGFSCFQNGIIFLSPSKPSKFSQNIPTKSPPPLQSSSSSSAQLQPIEELPPKLQEIIKLFQSVEEPKANIEPLTTSLTHSISTLPPIRFFASAHRLPPPQLSASTARHLRSRVLRFSNLLPQATTSEEASSTGPNRYFGEDRDRVVTVEEVPAVGNNNVFNEKLPLEESKVESAADEDSQMFEFLEKLNIKLDSGDGYSVILYGTGALFALWLASSLVGAIDSIPLFPKLMEVVGLGYTVWFSSRYLFFKKSREELGAKIKELKQQVLGSEDD</sequence>
<dbReference type="AlphaFoldDB" id="A0A5D2XK74"/>
<keyword evidence="5" id="KW-1185">Reference proteome</keyword>
<evidence type="ECO:0000313" key="5">
    <source>
        <dbReference type="Proteomes" id="UP000323597"/>
    </source>
</evidence>
<organism evidence="4 5">
    <name type="scientific">Gossypium mustelinum</name>
    <name type="common">Cotton</name>
    <name type="synonym">Gossypium caicoense</name>
    <dbReference type="NCBI Taxonomy" id="34275"/>
    <lineage>
        <taxon>Eukaryota</taxon>
        <taxon>Viridiplantae</taxon>
        <taxon>Streptophyta</taxon>
        <taxon>Embryophyta</taxon>
        <taxon>Tracheophyta</taxon>
        <taxon>Spermatophyta</taxon>
        <taxon>Magnoliopsida</taxon>
        <taxon>eudicotyledons</taxon>
        <taxon>Gunneridae</taxon>
        <taxon>Pentapetalae</taxon>
        <taxon>rosids</taxon>
        <taxon>malvids</taxon>
        <taxon>Malvales</taxon>
        <taxon>Malvaceae</taxon>
        <taxon>Malvoideae</taxon>
        <taxon>Gossypium</taxon>
    </lineage>
</organism>
<name>A0A5D2XK74_GOSMU</name>
<feature type="domain" description="Cyanobacterial aminoacyl-tRNA synthetase CAAD" evidence="3">
    <location>
        <begin position="205"/>
        <end position="278"/>
    </location>
</feature>
<evidence type="ECO:0000313" key="4">
    <source>
        <dbReference type="EMBL" id="TYJ14142.1"/>
    </source>
</evidence>
<evidence type="ECO:0000256" key="1">
    <source>
        <dbReference type="ARBA" id="ARBA00004141"/>
    </source>
</evidence>
<dbReference type="InterPro" id="IPR025564">
    <property type="entry name" value="CAAD_dom"/>
</dbReference>
<dbReference type="Pfam" id="PF14159">
    <property type="entry name" value="CAAD"/>
    <property type="match status" value="1"/>
</dbReference>
<feature type="region of interest" description="Disordered" evidence="2">
    <location>
        <begin position="30"/>
        <end position="54"/>
    </location>
</feature>
<proteinExistence type="predicted"/>
<dbReference type="Proteomes" id="UP000323597">
    <property type="component" value="Chromosome A10"/>
</dbReference>
<evidence type="ECO:0000259" key="3">
    <source>
        <dbReference type="Pfam" id="PF14159"/>
    </source>
</evidence>
<dbReference type="PANTHER" id="PTHR33222:SF2">
    <property type="entry name" value="PROTEIN CURVATURE THYLAKOID 1D, CHLOROPLASTIC"/>
    <property type="match status" value="1"/>
</dbReference>
<dbReference type="GO" id="GO:0009535">
    <property type="term" value="C:chloroplast thylakoid membrane"/>
    <property type="evidence" value="ECO:0007669"/>
    <property type="project" value="TreeGrafter"/>
</dbReference>
<evidence type="ECO:0000256" key="2">
    <source>
        <dbReference type="SAM" id="MobiDB-lite"/>
    </source>
</evidence>
<protein>
    <recommendedName>
        <fullName evidence="3">Cyanobacterial aminoacyl-tRNA synthetase CAAD domain-containing protein</fullName>
    </recommendedName>
</protein>
<dbReference type="EMBL" id="CM017645">
    <property type="protein sequence ID" value="TYJ14142.1"/>
    <property type="molecule type" value="Genomic_DNA"/>
</dbReference>
<dbReference type="InterPro" id="IPR033344">
    <property type="entry name" value="CURT1"/>
</dbReference>
<accession>A0A5D2XK74</accession>
<feature type="compositionally biased region" description="Low complexity" evidence="2">
    <location>
        <begin position="43"/>
        <end position="54"/>
    </location>
</feature>
<dbReference type="PANTHER" id="PTHR33222">
    <property type="match status" value="1"/>
</dbReference>
<comment type="subcellular location">
    <subcellularLocation>
        <location evidence="1">Membrane</location>
        <topology evidence="1">Multi-pass membrane protein</topology>
    </subcellularLocation>
</comment>
<gene>
    <name evidence="4" type="ORF">E1A91_A10G097600v1</name>
</gene>
<reference evidence="4 5" key="1">
    <citation type="submission" date="2019-07" db="EMBL/GenBank/DDBJ databases">
        <title>WGS assembly of Gossypium mustelinum.</title>
        <authorList>
            <person name="Chen Z.J."/>
            <person name="Sreedasyam A."/>
            <person name="Ando A."/>
            <person name="Song Q."/>
            <person name="De L."/>
            <person name="Hulse-Kemp A."/>
            <person name="Ding M."/>
            <person name="Ye W."/>
            <person name="Kirkbride R."/>
            <person name="Jenkins J."/>
            <person name="Plott C."/>
            <person name="Lovell J."/>
            <person name="Lin Y.-M."/>
            <person name="Vaughn R."/>
            <person name="Liu B."/>
            <person name="Li W."/>
            <person name="Simpson S."/>
            <person name="Scheffler B."/>
            <person name="Saski C."/>
            <person name="Grover C."/>
            <person name="Hu G."/>
            <person name="Conover J."/>
            <person name="Carlson J."/>
            <person name="Shu S."/>
            <person name="Boston L."/>
            <person name="Williams M."/>
            <person name="Peterson D."/>
            <person name="Mcgee K."/>
            <person name="Jones D."/>
            <person name="Wendel J."/>
            <person name="Stelly D."/>
            <person name="Grimwood J."/>
            <person name="Schmutz J."/>
        </authorList>
    </citation>
    <scope>NUCLEOTIDE SEQUENCE [LARGE SCALE GENOMIC DNA]</scope>
    <source>
        <strain evidence="4">1408120.09</strain>
    </source>
</reference>